<dbReference type="GO" id="GO:0015385">
    <property type="term" value="F:sodium:proton antiporter activity"/>
    <property type="evidence" value="ECO:0007669"/>
    <property type="project" value="InterPro"/>
</dbReference>
<dbReference type="GO" id="GO:0036376">
    <property type="term" value="P:sodium ion export across plasma membrane"/>
    <property type="evidence" value="ECO:0007669"/>
    <property type="project" value="InterPro"/>
</dbReference>
<feature type="region of interest" description="Disordered" evidence="1">
    <location>
        <begin position="329"/>
        <end position="432"/>
    </location>
</feature>
<feature type="transmembrane region" description="Helical" evidence="2">
    <location>
        <begin position="6"/>
        <end position="29"/>
    </location>
</feature>
<dbReference type="GO" id="GO:0042391">
    <property type="term" value="P:regulation of membrane potential"/>
    <property type="evidence" value="ECO:0007669"/>
    <property type="project" value="InterPro"/>
</dbReference>
<evidence type="ECO:0000313" key="4">
    <source>
        <dbReference type="Proteomes" id="UP001149074"/>
    </source>
</evidence>
<feature type="transmembrane region" description="Helical" evidence="2">
    <location>
        <begin position="122"/>
        <end position="141"/>
    </location>
</feature>
<evidence type="ECO:0000256" key="2">
    <source>
        <dbReference type="SAM" id="Phobius"/>
    </source>
</evidence>
<keyword evidence="2" id="KW-0472">Membrane</keyword>
<dbReference type="AlphaFoldDB" id="A0A9W9G4C7"/>
<dbReference type="Proteomes" id="UP001149074">
    <property type="component" value="Unassembled WGS sequence"/>
</dbReference>
<keyword evidence="2" id="KW-0812">Transmembrane</keyword>
<sequence length="432" mass="47859">MPTLALINFNIVCATLGGFISLFGLVSYLCKERFYLSEACPCPCISMYLIGCSDVTSDLLAGRCGILTTCSQFHTARGVCHALRAEPRSHHPALLFFGIYQLKYIGMGGEGFSGGAGKAMGLWFYETWVYTIILSVVYGAAAEEKRYVDRESFLVFAIALALCIVGTCGLIGTDDLLACFIAGMFSGRSKLHPLTQGSKPDHDSDWFRLETMDDLLQPTMICFSTCLSSCVCPWSSFPYNNIISIYRLIFLGILILLVRRMLIIFAMHKYIHQIEHLAQAAFVDSSVQSASAPSFISRSARNSSRRSQSTAKCERMRSKSWTLSELYPSRQSRLRPSTHNLRCHQYRHSRRTRPLPISAIHHTNSTETPHIEGAGSNRTRKRRSVIRSGSPSRQLQPGVGLTDKPERPVNLAVHSPVAGAHEAHESSPSPAL</sequence>
<dbReference type="GO" id="GO:0005886">
    <property type="term" value="C:plasma membrane"/>
    <property type="evidence" value="ECO:0007669"/>
    <property type="project" value="InterPro"/>
</dbReference>
<feature type="transmembrane region" description="Helical" evidence="2">
    <location>
        <begin position="215"/>
        <end position="237"/>
    </location>
</feature>
<comment type="caution">
    <text evidence="3">The sequence shown here is derived from an EMBL/GenBank/DDBJ whole genome shotgun (WGS) entry which is preliminary data.</text>
</comment>
<evidence type="ECO:0000313" key="3">
    <source>
        <dbReference type="EMBL" id="KAJ5111410.1"/>
    </source>
</evidence>
<dbReference type="EMBL" id="JAPQKI010000002">
    <property type="protein sequence ID" value="KAJ5111410.1"/>
    <property type="molecule type" value="Genomic_DNA"/>
</dbReference>
<evidence type="ECO:0000256" key="1">
    <source>
        <dbReference type="SAM" id="MobiDB-lite"/>
    </source>
</evidence>
<dbReference type="OrthoDB" id="5327978at2759"/>
<feature type="compositionally biased region" description="Low complexity" evidence="1">
    <location>
        <begin position="297"/>
        <end position="309"/>
    </location>
</feature>
<dbReference type="GO" id="GO:0120029">
    <property type="term" value="P:proton export across plasma membrane"/>
    <property type="evidence" value="ECO:0007669"/>
    <property type="project" value="InterPro"/>
</dbReference>
<reference evidence="3" key="2">
    <citation type="journal article" date="2023" name="IMA Fungus">
        <title>Comparative genomic study of the Penicillium genus elucidates a diverse pangenome and 15 lateral gene transfer events.</title>
        <authorList>
            <person name="Petersen C."/>
            <person name="Sorensen T."/>
            <person name="Nielsen M.R."/>
            <person name="Sondergaard T.E."/>
            <person name="Sorensen J.L."/>
            <person name="Fitzpatrick D.A."/>
            <person name="Frisvad J.C."/>
            <person name="Nielsen K.L."/>
        </authorList>
    </citation>
    <scope>NUCLEOTIDE SEQUENCE</scope>
    <source>
        <strain evidence="3">IBT 30761</strain>
    </source>
</reference>
<keyword evidence="2" id="KW-1133">Transmembrane helix</keyword>
<dbReference type="RefSeq" id="XP_056479480.1">
    <property type="nucleotide sequence ID" value="XM_056614439.1"/>
</dbReference>
<feature type="transmembrane region" description="Helical" evidence="2">
    <location>
        <begin position="153"/>
        <end position="182"/>
    </location>
</feature>
<dbReference type="GeneID" id="81353418"/>
<protein>
    <submittedName>
        <fullName evidence="3">Na/H antiporter</fullName>
    </submittedName>
</protein>
<dbReference type="PANTHER" id="PTHR31382">
    <property type="entry name" value="NA(+)/H(+) ANTIPORTER"/>
    <property type="match status" value="1"/>
</dbReference>
<name>A0A9W9G4C7_9EURO</name>
<accession>A0A9W9G4C7</accession>
<dbReference type="PANTHER" id="PTHR31382:SF1">
    <property type="entry name" value="SODIUM ION_PROTON EXCHANGER (EUROFUNG)"/>
    <property type="match status" value="1"/>
</dbReference>
<reference evidence="3" key="1">
    <citation type="submission" date="2022-11" db="EMBL/GenBank/DDBJ databases">
        <authorList>
            <person name="Petersen C."/>
        </authorList>
    </citation>
    <scope>NUCLEOTIDE SEQUENCE</scope>
    <source>
        <strain evidence="3">IBT 30761</strain>
    </source>
</reference>
<gene>
    <name evidence="3" type="ORF">N7532_001945</name>
</gene>
<feature type="region of interest" description="Disordered" evidence="1">
    <location>
        <begin position="297"/>
        <end position="316"/>
    </location>
</feature>
<organism evidence="3 4">
    <name type="scientific">Penicillium argentinense</name>
    <dbReference type="NCBI Taxonomy" id="1131581"/>
    <lineage>
        <taxon>Eukaryota</taxon>
        <taxon>Fungi</taxon>
        <taxon>Dikarya</taxon>
        <taxon>Ascomycota</taxon>
        <taxon>Pezizomycotina</taxon>
        <taxon>Eurotiomycetes</taxon>
        <taxon>Eurotiomycetidae</taxon>
        <taxon>Eurotiales</taxon>
        <taxon>Aspergillaceae</taxon>
        <taxon>Penicillium</taxon>
    </lineage>
</organism>
<feature type="transmembrane region" description="Helical" evidence="2">
    <location>
        <begin position="243"/>
        <end position="262"/>
    </location>
</feature>
<feature type="compositionally biased region" description="Basic residues" evidence="1">
    <location>
        <begin position="341"/>
        <end position="353"/>
    </location>
</feature>
<feature type="compositionally biased region" description="Polar residues" evidence="1">
    <location>
        <begin position="329"/>
        <end position="340"/>
    </location>
</feature>
<dbReference type="InterPro" id="IPR004712">
    <property type="entry name" value="Na+/H+_antiporter_fungi"/>
</dbReference>
<keyword evidence="4" id="KW-1185">Reference proteome</keyword>
<proteinExistence type="predicted"/>